<proteinExistence type="predicted"/>
<sequence>MNNYKPLDNETLLQIALFIPFQVCGKEKMNELISTSCQKDDESDNIIKLFFEFYIDCKNYCRSFYYGNIILNDTLNNIVKTGIEHVSCLENYKEKLLSVLSQVEYDKYIQEMNSILVETTPLTVECNICGKYIHDEWYICPYKNGKCDYDICIDHINPSESNKCPKCNTELQKTNYIE</sequence>
<name>A0A481YVN4_9VIRU</name>
<accession>A0A481YVN4</accession>
<dbReference type="EMBL" id="MK500346">
    <property type="protein sequence ID" value="QBK87232.1"/>
    <property type="molecule type" value="Genomic_DNA"/>
</dbReference>
<organism evidence="1">
    <name type="scientific">Marseillevirus LCMAC201</name>
    <dbReference type="NCBI Taxonomy" id="2506605"/>
    <lineage>
        <taxon>Viruses</taxon>
        <taxon>Varidnaviria</taxon>
        <taxon>Bamfordvirae</taxon>
        <taxon>Nucleocytoviricota</taxon>
        <taxon>Megaviricetes</taxon>
        <taxon>Pimascovirales</taxon>
        <taxon>Pimascovirales incertae sedis</taxon>
        <taxon>Marseilleviridae</taxon>
    </lineage>
</organism>
<evidence type="ECO:0000313" key="1">
    <source>
        <dbReference type="EMBL" id="QBK87232.1"/>
    </source>
</evidence>
<reference evidence="1" key="1">
    <citation type="journal article" date="2019" name="MBio">
        <title>Virus Genomes from Deep Sea Sediments Expand the Ocean Megavirome and Support Independent Origins of Viral Gigantism.</title>
        <authorList>
            <person name="Backstrom D."/>
            <person name="Yutin N."/>
            <person name="Jorgensen S.L."/>
            <person name="Dharamshi J."/>
            <person name="Homa F."/>
            <person name="Zaremba-Niedwiedzka K."/>
            <person name="Spang A."/>
            <person name="Wolf Y.I."/>
            <person name="Koonin E.V."/>
            <person name="Ettema T.J."/>
        </authorList>
    </citation>
    <scope>NUCLEOTIDE SEQUENCE</scope>
</reference>
<gene>
    <name evidence="1" type="ORF">LCMAC201_01340</name>
</gene>
<protein>
    <submittedName>
        <fullName evidence="1">Uncharacterized protein</fullName>
    </submittedName>
</protein>